<sequence length="230" mass="24013">MPRRRRPPRSGALTELPPLKILGQIAALQALYYFAALVLMLFTSLVSGRSFGLDLVLGWSSVRADTTQGWLNAFMWVLDGGFFLAVAMVLVVIRSKLVLDFGLTAHFIHLVVVSLYEGQVPRALFWWLTMAVSGASGVALGIWGCQYRELRPVFFGGGGAGAGAAAAAAAAAGGSGGNNNNSNNNSANGGGAGAADGTVAGDEEQGFSRGRGRSRRDGPGAYEMVKMNGD</sequence>
<keyword evidence="7" id="KW-0333">Golgi apparatus</keyword>
<evidence type="ECO:0000256" key="3">
    <source>
        <dbReference type="ARBA" id="ARBA00022448"/>
    </source>
</evidence>
<evidence type="ECO:0000256" key="7">
    <source>
        <dbReference type="ARBA" id="ARBA00023034"/>
    </source>
</evidence>
<feature type="transmembrane region" description="Helical" evidence="10">
    <location>
        <begin position="98"/>
        <end position="118"/>
    </location>
</feature>
<keyword evidence="4 10" id="KW-0812">Transmembrane</keyword>
<protein>
    <recommendedName>
        <fullName evidence="13">Protein SYS1</fullName>
    </recommendedName>
</protein>
<dbReference type="OrthoDB" id="542931at2759"/>
<keyword evidence="5" id="KW-0653">Protein transport</keyword>
<dbReference type="InterPro" id="IPR019185">
    <property type="entry name" value="Integral_membrane_SYS1-rel"/>
</dbReference>
<dbReference type="GO" id="GO:0034067">
    <property type="term" value="P:protein localization to Golgi apparatus"/>
    <property type="evidence" value="ECO:0007669"/>
    <property type="project" value="TreeGrafter"/>
</dbReference>
<comment type="subcellular location">
    <subcellularLocation>
        <location evidence="1">Golgi apparatus membrane</location>
        <topology evidence="1">Multi-pass membrane protein</topology>
    </subcellularLocation>
</comment>
<comment type="similarity">
    <text evidence="2">Belongs to the SYS1 family.</text>
</comment>
<evidence type="ECO:0000256" key="5">
    <source>
        <dbReference type="ARBA" id="ARBA00022927"/>
    </source>
</evidence>
<dbReference type="EMBL" id="LKEB01000030">
    <property type="protein sequence ID" value="ROW09945.1"/>
    <property type="molecule type" value="Genomic_DNA"/>
</dbReference>
<dbReference type="GO" id="GO:0006895">
    <property type="term" value="P:Golgi to endosome transport"/>
    <property type="evidence" value="ECO:0007669"/>
    <property type="project" value="TreeGrafter"/>
</dbReference>
<dbReference type="GO" id="GO:0005802">
    <property type="term" value="C:trans-Golgi network"/>
    <property type="evidence" value="ECO:0007669"/>
    <property type="project" value="TreeGrafter"/>
</dbReference>
<evidence type="ECO:0000256" key="6">
    <source>
        <dbReference type="ARBA" id="ARBA00022989"/>
    </source>
</evidence>
<gene>
    <name evidence="11" type="ORF">VPNG_06263</name>
</gene>
<comment type="caution">
    <text evidence="11">The sequence shown here is derived from an EMBL/GenBank/DDBJ whole genome shotgun (WGS) entry which is preliminary data.</text>
</comment>
<dbReference type="Pfam" id="PF09801">
    <property type="entry name" value="SYS1"/>
    <property type="match status" value="1"/>
</dbReference>
<dbReference type="PANTHER" id="PTHR12952:SF0">
    <property type="entry name" value="PROTEIN SYS1 HOMOLOG"/>
    <property type="match status" value="1"/>
</dbReference>
<evidence type="ECO:0000256" key="2">
    <source>
        <dbReference type="ARBA" id="ARBA00008160"/>
    </source>
</evidence>
<dbReference type="GO" id="GO:0005829">
    <property type="term" value="C:cytosol"/>
    <property type="evidence" value="ECO:0007669"/>
    <property type="project" value="GOC"/>
</dbReference>
<accession>A0A423X2C9</accession>
<proteinExistence type="inferred from homology"/>
<dbReference type="InParanoid" id="A0A423X2C9"/>
<name>A0A423X2C9_9PEZI</name>
<dbReference type="FunCoup" id="A0A423X2C9">
    <property type="interactions" value="230"/>
</dbReference>
<feature type="region of interest" description="Disordered" evidence="9">
    <location>
        <begin position="181"/>
        <end position="230"/>
    </location>
</feature>
<feature type="transmembrane region" description="Helical" evidence="10">
    <location>
        <begin position="73"/>
        <end position="93"/>
    </location>
</feature>
<reference evidence="11 12" key="1">
    <citation type="submission" date="2015-09" db="EMBL/GenBank/DDBJ databases">
        <title>Host preference determinants of Valsa canker pathogens revealed by comparative genomics.</title>
        <authorList>
            <person name="Yin Z."/>
            <person name="Huang L."/>
        </authorList>
    </citation>
    <scope>NUCLEOTIDE SEQUENCE [LARGE SCALE GENOMIC DNA]</scope>
    <source>
        <strain evidence="11 12">SXYLt</strain>
    </source>
</reference>
<organism evidence="11 12">
    <name type="scientific">Cytospora leucostoma</name>
    <dbReference type="NCBI Taxonomy" id="1230097"/>
    <lineage>
        <taxon>Eukaryota</taxon>
        <taxon>Fungi</taxon>
        <taxon>Dikarya</taxon>
        <taxon>Ascomycota</taxon>
        <taxon>Pezizomycotina</taxon>
        <taxon>Sordariomycetes</taxon>
        <taxon>Sordariomycetidae</taxon>
        <taxon>Diaporthales</taxon>
        <taxon>Cytosporaceae</taxon>
        <taxon>Cytospora</taxon>
    </lineage>
</organism>
<dbReference type="GO" id="GO:0043001">
    <property type="term" value="P:Golgi to plasma membrane protein transport"/>
    <property type="evidence" value="ECO:0007669"/>
    <property type="project" value="TreeGrafter"/>
</dbReference>
<feature type="transmembrane region" description="Helical" evidence="10">
    <location>
        <begin position="30"/>
        <end position="53"/>
    </location>
</feature>
<dbReference type="PANTHER" id="PTHR12952">
    <property type="entry name" value="SYS1"/>
    <property type="match status" value="1"/>
</dbReference>
<keyword evidence="3" id="KW-0813">Transport</keyword>
<evidence type="ECO:0000313" key="12">
    <source>
        <dbReference type="Proteomes" id="UP000285146"/>
    </source>
</evidence>
<dbReference type="GO" id="GO:0000139">
    <property type="term" value="C:Golgi membrane"/>
    <property type="evidence" value="ECO:0007669"/>
    <property type="project" value="UniProtKB-SubCell"/>
</dbReference>
<dbReference type="AlphaFoldDB" id="A0A423X2C9"/>
<evidence type="ECO:0000256" key="8">
    <source>
        <dbReference type="ARBA" id="ARBA00023136"/>
    </source>
</evidence>
<keyword evidence="8 10" id="KW-0472">Membrane</keyword>
<evidence type="ECO:0000313" key="11">
    <source>
        <dbReference type="EMBL" id="ROW09945.1"/>
    </source>
</evidence>
<keyword evidence="6 10" id="KW-1133">Transmembrane helix</keyword>
<evidence type="ECO:0000256" key="10">
    <source>
        <dbReference type="SAM" id="Phobius"/>
    </source>
</evidence>
<dbReference type="STRING" id="1230097.A0A423X2C9"/>
<evidence type="ECO:0000256" key="1">
    <source>
        <dbReference type="ARBA" id="ARBA00004653"/>
    </source>
</evidence>
<dbReference type="Proteomes" id="UP000285146">
    <property type="component" value="Unassembled WGS sequence"/>
</dbReference>
<keyword evidence="12" id="KW-1185">Reference proteome</keyword>
<evidence type="ECO:0000256" key="4">
    <source>
        <dbReference type="ARBA" id="ARBA00022692"/>
    </source>
</evidence>
<evidence type="ECO:0000256" key="9">
    <source>
        <dbReference type="SAM" id="MobiDB-lite"/>
    </source>
</evidence>
<feature type="transmembrane region" description="Helical" evidence="10">
    <location>
        <begin position="124"/>
        <end position="145"/>
    </location>
</feature>
<evidence type="ECO:0008006" key="13">
    <source>
        <dbReference type="Google" id="ProtNLM"/>
    </source>
</evidence>